<dbReference type="EMBL" id="JAIWYP010000011">
    <property type="protein sequence ID" value="KAH3739996.1"/>
    <property type="molecule type" value="Genomic_DNA"/>
</dbReference>
<sequence>MASCSAKEPTISDVMKCLVAISDRFAVVEKKLGVLDVLEKKVRSFEKELKSIWVAIDDRAKKLEERVSKIKDKVDGADIGAALLASRIEDLEKAKASLGDEVTYLKSQSMRDNLIFTSVPEDNSGGNESPEVTERKLRQHLHDALKLAKETASNIRTSAQIPRATSSGKDS</sequence>
<comment type="caution">
    <text evidence="2">The sequence shown here is derived from an EMBL/GenBank/DDBJ whole genome shotgun (WGS) entry which is preliminary data.</text>
</comment>
<evidence type="ECO:0000256" key="1">
    <source>
        <dbReference type="SAM" id="MobiDB-lite"/>
    </source>
</evidence>
<evidence type="ECO:0000313" key="2">
    <source>
        <dbReference type="EMBL" id="KAH3739996.1"/>
    </source>
</evidence>
<accession>A0A9D4D6D2</accession>
<proteinExistence type="predicted"/>
<feature type="region of interest" description="Disordered" evidence="1">
    <location>
        <begin position="152"/>
        <end position="171"/>
    </location>
</feature>
<protein>
    <submittedName>
        <fullName evidence="2">Uncharacterized protein</fullName>
    </submittedName>
</protein>
<reference evidence="2" key="1">
    <citation type="journal article" date="2019" name="bioRxiv">
        <title>The Genome of the Zebra Mussel, Dreissena polymorpha: A Resource for Invasive Species Research.</title>
        <authorList>
            <person name="McCartney M.A."/>
            <person name="Auch B."/>
            <person name="Kono T."/>
            <person name="Mallez S."/>
            <person name="Zhang Y."/>
            <person name="Obille A."/>
            <person name="Becker A."/>
            <person name="Abrahante J.E."/>
            <person name="Garbe J."/>
            <person name="Badalamenti J.P."/>
            <person name="Herman A."/>
            <person name="Mangelson H."/>
            <person name="Liachko I."/>
            <person name="Sullivan S."/>
            <person name="Sone E.D."/>
            <person name="Koren S."/>
            <person name="Silverstein K.A.T."/>
            <person name="Beckman K.B."/>
            <person name="Gohl D.M."/>
        </authorList>
    </citation>
    <scope>NUCLEOTIDE SEQUENCE</scope>
    <source>
        <strain evidence="2">Duluth1</strain>
        <tissue evidence="2">Whole animal</tissue>
    </source>
</reference>
<dbReference type="Proteomes" id="UP000828390">
    <property type="component" value="Unassembled WGS sequence"/>
</dbReference>
<name>A0A9D4D6D2_DREPO</name>
<evidence type="ECO:0000313" key="3">
    <source>
        <dbReference type="Proteomes" id="UP000828390"/>
    </source>
</evidence>
<reference evidence="2" key="2">
    <citation type="submission" date="2020-11" db="EMBL/GenBank/DDBJ databases">
        <authorList>
            <person name="McCartney M.A."/>
            <person name="Auch B."/>
            <person name="Kono T."/>
            <person name="Mallez S."/>
            <person name="Becker A."/>
            <person name="Gohl D.M."/>
            <person name="Silverstein K.A.T."/>
            <person name="Koren S."/>
            <person name="Bechman K.B."/>
            <person name="Herman A."/>
            <person name="Abrahante J.E."/>
            <person name="Garbe J."/>
        </authorList>
    </citation>
    <scope>NUCLEOTIDE SEQUENCE</scope>
    <source>
        <strain evidence="2">Duluth1</strain>
        <tissue evidence="2">Whole animal</tissue>
    </source>
</reference>
<dbReference type="AlphaFoldDB" id="A0A9D4D6D2"/>
<feature type="region of interest" description="Disordered" evidence="1">
    <location>
        <begin position="117"/>
        <end position="136"/>
    </location>
</feature>
<gene>
    <name evidence="2" type="ORF">DPMN_046690</name>
</gene>
<organism evidence="2 3">
    <name type="scientific">Dreissena polymorpha</name>
    <name type="common">Zebra mussel</name>
    <name type="synonym">Mytilus polymorpha</name>
    <dbReference type="NCBI Taxonomy" id="45954"/>
    <lineage>
        <taxon>Eukaryota</taxon>
        <taxon>Metazoa</taxon>
        <taxon>Spiralia</taxon>
        <taxon>Lophotrochozoa</taxon>
        <taxon>Mollusca</taxon>
        <taxon>Bivalvia</taxon>
        <taxon>Autobranchia</taxon>
        <taxon>Heteroconchia</taxon>
        <taxon>Euheterodonta</taxon>
        <taxon>Imparidentia</taxon>
        <taxon>Neoheterodontei</taxon>
        <taxon>Myida</taxon>
        <taxon>Dreissenoidea</taxon>
        <taxon>Dreissenidae</taxon>
        <taxon>Dreissena</taxon>
    </lineage>
</organism>
<keyword evidence="3" id="KW-1185">Reference proteome</keyword>